<evidence type="ECO:0000313" key="3">
    <source>
        <dbReference type="EMBL" id="GBF02346.1"/>
    </source>
</evidence>
<evidence type="ECO:0000259" key="1">
    <source>
        <dbReference type="Pfam" id="PF21805"/>
    </source>
</evidence>
<organism evidence="4 7">
    <name type="scientific">Lactiplantibacillus paraplantarum</name>
    <dbReference type="NCBI Taxonomy" id="60520"/>
    <lineage>
        <taxon>Bacteria</taxon>
        <taxon>Bacillati</taxon>
        <taxon>Bacillota</taxon>
        <taxon>Bacilli</taxon>
        <taxon>Lactobacillales</taxon>
        <taxon>Lactobacillaceae</taxon>
        <taxon>Lactiplantibacillus</taxon>
    </lineage>
</organism>
<dbReference type="Pfam" id="PF21805">
    <property type="entry name" value="Imm5_like"/>
    <property type="match status" value="1"/>
</dbReference>
<dbReference type="Proteomes" id="UP000277896">
    <property type="component" value="Chromosome"/>
</dbReference>
<dbReference type="eggNOG" id="ENOG502ZRPA">
    <property type="taxonomic scope" value="Bacteria"/>
</dbReference>
<dbReference type="EMBL" id="SEHH01000124">
    <property type="protein sequence ID" value="TBX38075.1"/>
    <property type="molecule type" value="Genomic_DNA"/>
</dbReference>
<dbReference type="EMBL" id="BDOR01000009">
    <property type="protein sequence ID" value="GBF02346.1"/>
    <property type="molecule type" value="Genomic_DNA"/>
</dbReference>
<name>A0A098R9E9_9LACO</name>
<dbReference type="Proteomes" id="UP000292648">
    <property type="component" value="Unassembled WGS sequence"/>
</dbReference>
<gene>
    <name evidence="4" type="ORF">EUZ87_14115</name>
    <name evidence="2" type="ORF">LP667_14520</name>
    <name evidence="3" type="ORF">LPPLD21_01894</name>
</gene>
<dbReference type="AlphaFoldDB" id="A0A098R9E9"/>
<protein>
    <recommendedName>
        <fullName evidence="1">Imm-5-like domain-containing protein</fullName>
    </recommendedName>
</protein>
<sequence>MTEGFRPSHPKIEIDDDPGIRGQIEALTGELSQQQLAKWALIIAKKALQYVDNQQKYDRQLRLAIDANELWQVNLVSGYQVRQALARLTKLSATTTSSIGAAALDCVRWAVASADADENALRASDQAIKLINLTQPNNAAAVTAERQWQYDQLAGLAANIQQGLRRML</sequence>
<dbReference type="InterPro" id="IPR048667">
    <property type="entry name" value="Imm5-like"/>
</dbReference>
<evidence type="ECO:0000313" key="6">
    <source>
        <dbReference type="Proteomes" id="UP000277896"/>
    </source>
</evidence>
<feature type="domain" description="Imm-5-like" evidence="1">
    <location>
        <begin position="28"/>
        <end position="154"/>
    </location>
</feature>
<dbReference type="RefSeq" id="WP_021732171.1">
    <property type="nucleotide sequence ID" value="NZ_AVAI01000136.1"/>
</dbReference>
<evidence type="ECO:0000313" key="7">
    <source>
        <dbReference type="Proteomes" id="UP000292648"/>
    </source>
</evidence>
<dbReference type="KEGG" id="lpx:ASU28_13355"/>
<dbReference type="HOGENOM" id="CLU_110620_2_0_9"/>
<reference evidence="4 7" key="3">
    <citation type="submission" date="2019-01" db="EMBL/GenBank/DDBJ databases">
        <title>Draft genome sequence of Lactobacillus paraplantarum OSY-TC318, a Producer of the novel lantibiotic Paraplantaracin TC318.</title>
        <authorList>
            <person name="Hussein W.E."/>
            <person name="Huang E."/>
            <person name="Yousef A.E."/>
        </authorList>
    </citation>
    <scope>NUCLEOTIDE SEQUENCE [LARGE SCALE GENOMIC DNA]</scope>
    <source>
        <strain evidence="4 7">OSY-TC318</strain>
    </source>
</reference>
<keyword evidence="5" id="KW-1185">Reference proteome</keyword>
<reference evidence="3 5" key="1">
    <citation type="submission" date="2017-04" db="EMBL/GenBank/DDBJ databases">
        <title>In vitro and in silico characterization of Lactobacillus paraplantarum D2-1, a starter culture for soymilk fermentation.</title>
        <authorList>
            <person name="Endo A."/>
            <person name="Sasaki F."/>
            <person name="Maeno S."/>
            <person name="Kanesaki Y."/>
            <person name="Kubota E."/>
            <person name="Torres G.A."/>
            <person name="Tomita S."/>
            <person name="Nakagawa J."/>
        </authorList>
    </citation>
    <scope>NUCLEOTIDE SEQUENCE [LARGE SCALE GENOMIC DNA]</scope>
    <source>
        <strain evidence="3 5">D2-1</strain>
    </source>
</reference>
<evidence type="ECO:0000313" key="4">
    <source>
        <dbReference type="EMBL" id="TBX38075.1"/>
    </source>
</evidence>
<evidence type="ECO:0000313" key="2">
    <source>
        <dbReference type="EMBL" id="AYJ39921.1"/>
    </source>
</evidence>
<proteinExistence type="predicted"/>
<accession>A0A098R9E9</accession>
<dbReference type="Proteomes" id="UP000236162">
    <property type="component" value="Unassembled WGS sequence"/>
</dbReference>
<dbReference type="GeneID" id="79808656"/>
<evidence type="ECO:0000313" key="5">
    <source>
        <dbReference type="Proteomes" id="UP000236162"/>
    </source>
</evidence>
<dbReference type="EMBL" id="CP032744">
    <property type="protein sequence ID" value="AYJ39921.1"/>
    <property type="molecule type" value="Genomic_DNA"/>
</dbReference>
<reference evidence="2 6" key="2">
    <citation type="submission" date="2018-10" db="EMBL/GenBank/DDBJ databases">
        <title>Genome seuquencing of Lactobacillus species.</title>
        <authorList>
            <person name="Baek C."/>
            <person name="Yi H."/>
        </authorList>
    </citation>
    <scope>NUCLEOTIDE SEQUENCE [LARGE SCALE GENOMIC DNA]</scope>
    <source>
        <strain evidence="2 6">DSM 10667</strain>
    </source>
</reference>